<dbReference type="STRING" id="890420.SAMN05216226_11086"/>
<protein>
    <submittedName>
        <fullName evidence="2">Uncharacterized protein</fullName>
    </submittedName>
</protein>
<feature type="region of interest" description="Disordered" evidence="1">
    <location>
        <begin position="155"/>
        <end position="178"/>
    </location>
</feature>
<evidence type="ECO:0000256" key="1">
    <source>
        <dbReference type="SAM" id="MobiDB-lite"/>
    </source>
</evidence>
<gene>
    <name evidence="2" type="ORF">SAMN05216226_11086</name>
</gene>
<dbReference type="Proteomes" id="UP000198856">
    <property type="component" value="Unassembled WGS sequence"/>
</dbReference>
<dbReference type="EMBL" id="FNFC01000010">
    <property type="protein sequence ID" value="SDJ85029.1"/>
    <property type="molecule type" value="Genomic_DNA"/>
</dbReference>
<keyword evidence="3" id="KW-1185">Reference proteome</keyword>
<accession>A0A1G8X301</accession>
<name>A0A1G8X301_9EURY</name>
<reference evidence="2 3" key="1">
    <citation type="submission" date="2016-10" db="EMBL/GenBank/DDBJ databases">
        <authorList>
            <person name="de Groot N.N."/>
        </authorList>
    </citation>
    <scope>NUCLEOTIDE SEQUENCE [LARGE SCALE GENOMIC DNA]</scope>
    <source>
        <strain evidence="2 3">IBRC-M10015</strain>
    </source>
</reference>
<evidence type="ECO:0000313" key="2">
    <source>
        <dbReference type="EMBL" id="SDJ85029.1"/>
    </source>
</evidence>
<proteinExistence type="predicted"/>
<dbReference type="AlphaFoldDB" id="A0A1G8X301"/>
<evidence type="ECO:0000313" key="3">
    <source>
        <dbReference type="Proteomes" id="UP000198856"/>
    </source>
</evidence>
<dbReference type="RefSeq" id="WP_092703042.1">
    <property type="nucleotide sequence ID" value="NZ_FNFC01000010.1"/>
</dbReference>
<sequence>MEKETQIIGRYILAFVESTGKVSSVFERKTRDIFANNGLEISAIEEEGWYDAHSYAEAMHQVEAEVGEQTLTEAGAEQAKNVPWPEQVRSVSDGLNFLVEADKQAHRQPSGSYAGSYRYEKISDSAGRVGIVEHTPYPVANFEGVFKGGVRSLADSSTTEISSAEPRDDEQAAFEISW</sequence>
<organism evidence="2 3">
    <name type="scientific">Halovenus aranensis</name>
    <dbReference type="NCBI Taxonomy" id="890420"/>
    <lineage>
        <taxon>Archaea</taxon>
        <taxon>Methanobacteriati</taxon>
        <taxon>Methanobacteriota</taxon>
        <taxon>Stenosarchaea group</taxon>
        <taxon>Halobacteria</taxon>
        <taxon>Halobacteriales</taxon>
        <taxon>Haloarculaceae</taxon>
        <taxon>Halovenus</taxon>
    </lineage>
</organism>